<evidence type="ECO:0000256" key="4">
    <source>
        <dbReference type="SAM" id="MobiDB-lite"/>
    </source>
</evidence>
<dbReference type="GO" id="GO:0003723">
    <property type="term" value="F:RNA binding"/>
    <property type="evidence" value="ECO:0007669"/>
    <property type="project" value="TreeGrafter"/>
</dbReference>
<feature type="compositionally biased region" description="Basic and acidic residues" evidence="4">
    <location>
        <begin position="27"/>
        <end position="36"/>
    </location>
</feature>
<dbReference type="STRING" id="764103.G7E090"/>
<feature type="region of interest" description="Disordered" evidence="4">
    <location>
        <begin position="348"/>
        <end position="384"/>
    </location>
</feature>
<dbReference type="RefSeq" id="XP_014570867.1">
    <property type="nucleotide sequence ID" value="XM_014715381.1"/>
</dbReference>
<dbReference type="AlphaFoldDB" id="G7E090"/>
<name>G7E090_MIXOS</name>
<organism evidence="5 6">
    <name type="scientific">Mixia osmundae (strain CBS 9802 / IAM 14324 / JCM 22182 / KY 12970)</name>
    <dbReference type="NCBI Taxonomy" id="764103"/>
    <lineage>
        <taxon>Eukaryota</taxon>
        <taxon>Fungi</taxon>
        <taxon>Dikarya</taxon>
        <taxon>Basidiomycota</taxon>
        <taxon>Pucciniomycotina</taxon>
        <taxon>Mixiomycetes</taxon>
        <taxon>Mixiales</taxon>
        <taxon>Mixiaceae</taxon>
        <taxon>Mixia</taxon>
    </lineage>
</organism>
<dbReference type="Gene3D" id="3.20.20.140">
    <property type="entry name" value="Metal-dependent hydrolases"/>
    <property type="match status" value="1"/>
</dbReference>
<evidence type="ECO:0000256" key="1">
    <source>
        <dbReference type="ARBA" id="ARBA00004123"/>
    </source>
</evidence>
<evidence type="ECO:0000313" key="6">
    <source>
        <dbReference type="Proteomes" id="UP000009131"/>
    </source>
</evidence>
<keyword evidence="6" id="KW-1185">Reference proteome</keyword>
<proteinExistence type="inferred from homology"/>
<evidence type="ECO:0000256" key="2">
    <source>
        <dbReference type="ARBA" id="ARBA00007331"/>
    </source>
</evidence>
<dbReference type="PANTHER" id="PTHR13031">
    <property type="entry name" value="RIBONUCLEASE P SUBUNIT P30"/>
    <property type="match status" value="1"/>
</dbReference>
<protein>
    <recommendedName>
        <fullName evidence="7">PHP domain-like protein</fullName>
    </recommendedName>
</protein>
<evidence type="ECO:0000256" key="3">
    <source>
        <dbReference type="ARBA" id="ARBA00022694"/>
    </source>
</evidence>
<dbReference type="HOGENOM" id="CLU_041468_1_0_1"/>
<dbReference type="eggNOG" id="KOG2363">
    <property type="taxonomic scope" value="Eukaryota"/>
</dbReference>
<sequence length="384" mass="41191">MYYDLSLPWPAIPAESSKSVKGKQKAKPSDDDGSEIKQRAAVEALSSHVSRDQIKRAVELAAQLSYDAVAFNSYVPVGALASPSQLPSLNALGIKGLVAPFPDLDIRHSSSVATQRLLQLSRVTIAVDEQSISGGKGNGLFFTSANASALASFDIVAAHPLDGASFTYVCLSLSGPGPSGVDIITLDLAIAPRLPFQLKRSAVVFAVKQGVFFEIAYGPMMRSSSASSTAYQGLPEGLIGRGPGREVPKDARKYIIAGARELVRLTKGKNIILSSEIRRAMELRAPEDLFNLCHIFGLKSDDARKTLQDNPKAAVLHGYAIRKTHRAVIGVPTIKPLGTTELVTKPHDRIVAKTKRKPAEDARPENLIPAQAPSQPATKRQRTD</sequence>
<feature type="compositionally biased region" description="Basic and acidic residues" evidence="4">
    <location>
        <begin position="348"/>
        <end position="364"/>
    </location>
</feature>
<dbReference type="OrthoDB" id="17948at2759"/>
<comment type="caution">
    <text evidence="5">The sequence shown here is derived from an EMBL/GenBank/DDBJ whole genome shotgun (WGS) entry which is preliminary data.</text>
</comment>
<dbReference type="PANTHER" id="PTHR13031:SF0">
    <property type="entry name" value="RIBONUCLEASE P PROTEIN SUBUNIT P30"/>
    <property type="match status" value="1"/>
</dbReference>
<evidence type="ECO:0000313" key="5">
    <source>
        <dbReference type="EMBL" id="GAA96250.1"/>
    </source>
</evidence>
<comment type="similarity">
    <text evidence="2">Belongs to the eukaryotic/archaeal RNase P protein component 3 family.</text>
</comment>
<keyword evidence="3" id="KW-0819">tRNA processing</keyword>
<dbReference type="InParanoid" id="G7E090"/>
<dbReference type="GO" id="GO:0005655">
    <property type="term" value="C:nucleolar ribonuclease P complex"/>
    <property type="evidence" value="ECO:0007669"/>
    <property type="project" value="TreeGrafter"/>
</dbReference>
<dbReference type="InterPro" id="IPR002738">
    <property type="entry name" value="RNase_P_p30"/>
</dbReference>
<dbReference type="EMBL" id="BABT02000076">
    <property type="protein sequence ID" value="GAA96250.1"/>
    <property type="molecule type" value="Genomic_DNA"/>
</dbReference>
<dbReference type="Pfam" id="PF01876">
    <property type="entry name" value="RNase_P_p30"/>
    <property type="match status" value="1"/>
</dbReference>
<evidence type="ECO:0008006" key="7">
    <source>
        <dbReference type="Google" id="ProtNLM"/>
    </source>
</evidence>
<dbReference type="InterPro" id="IPR016195">
    <property type="entry name" value="Pol/histidinol_Pase-like"/>
</dbReference>
<dbReference type="OMA" id="ACLTHSL"/>
<comment type="subcellular location">
    <subcellularLocation>
        <location evidence="1">Nucleus</location>
    </subcellularLocation>
</comment>
<feature type="region of interest" description="Disordered" evidence="4">
    <location>
        <begin position="1"/>
        <end position="36"/>
    </location>
</feature>
<dbReference type="Proteomes" id="UP000009131">
    <property type="component" value="Unassembled WGS sequence"/>
</dbReference>
<reference evidence="5 6" key="1">
    <citation type="journal article" date="2011" name="J. Gen. Appl. Microbiol.">
        <title>Draft genome sequencing of the enigmatic basidiomycete Mixia osmundae.</title>
        <authorList>
            <person name="Nishida H."/>
            <person name="Nagatsuka Y."/>
            <person name="Sugiyama J."/>
        </authorList>
    </citation>
    <scope>NUCLEOTIDE SEQUENCE [LARGE SCALE GENOMIC DNA]</scope>
    <source>
        <strain evidence="6">CBS 9802 / IAM 14324 / JCM 22182 / KY 12970</strain>
    </source>
</reference>
<reference evidence="5 6" key="2">
    <citation type="journal article" date="2012" name="Open Biol.">
        <title>Characteristics of nucleosomes and linker DNA regions on the genome of the basidiomycete Mixia osmundae revealed by mono- and dinucleosome mapping.</title>
        <authorList>
            <person name="Nishida H."/>
            <person name="Kondo S."/>
            <person name="Matsumoto T."/>
            <person name="Suzuki Y."/>
            <person name="Yoshikawa H."/>
            <person name="Taylor T.D."/>
            <person name="Sugiyama J."/>
        </authorList>
    </citation>
    <scope>NUCLEOTIDE SEQUENCE [LARGE SCALE GENOMIC DNA]</scope>
    <source>
        <strain evidence="6">CBS 9802 / IAM 14324 / JCM 22182 / KY 12970</strain>
    </source>
</reference>
<dbReference type="GO" id="GO:0008033">
    <property type="term" value="P:tRNA processing"/>
    <property type="evidence" value="ECO:0007669"/>
    <property type="project" value="UniProtKB-KW"/>
</dbReference>
<accession>G7E090</accession>
<gene>
    <name evidence="5" type="primary">Mo02914</name>
    <name evidence="5" type="ORF">E5Q_02914</name>
</gene>
<dbReference type="SUPFAM" id="SSF89550">
    <property type="entry name" value="PHP domain-like"/>
    <property type="match status" value="1"/>
</dbReference>